<dbReference type="RefSeq" id="WP_026801253.1">
    <property type="nucleotide sequence ID" value="NZ_AULI01000014.1"/>
</dbReference>
<dbReference type="Pfam" id="PF09932">
    <property type="entry name" value="DUF2164"/>
    <property type="match status" value="1"/>
</dbReference>
<sequence length="86" mass="10141">MTVKLTMDEKNDIQSIIQRFFEQERGEELGIIGTEQFFAMIDEEIGRYYYNKGLVDAKRLIEEKMMGVDEDISALEILPPRRPRIK</sequence>
<dbReference type="eggNOG" id="COG5460">
    <property type="taxonomic scope" value="Bacteria"/>
</dbReference>
<evidence type="ECO:0000313" key="1">
    <source>
        <dbReference type="EMBL" id="KGX90545.1"/>
    </source>
</evidence>
<evidence type="ECO:0008006" key="3">
    <source>
        <dbReference type="Google" id="ProtNLM"/>
    </source>
</evidence>
<keyword evidence="2" id="KW-1185">Reference proteome</keyword>
<comment type="caution">
    <text evidence="1">The sequence shown here is derived from an EMBL/GenBank/DDBJ whole genome shotgun (WGS) entry which is preliminary data.</text>
</comment>
<name>A0A0A5GHH9_9BACI</name>
<reference evidence="1 2" key="1">
    <citation type="submission" date="2013-08" db="EMBL/GenBank/DDBJ databases">
        <authorList>
            <person name="Huang J."/>
            <person name="Wang G."/>
        </authorList>
    </citation>
    <scope>NUCLEOTIDE SEQUENCE [LARGE SCALE GENOMIC DNA]</scope>
    <source>
        <strain evidence="1 2">JSM 076056</strain>
    </source>
</reference>
<dbReference type="OrthoDB" id="573733at2"/>
<dbReference type="InterPro" id="IPR018680">
    <property type="entry name" value="DUF2164"/>
</dbReference>
<organism evidence="1 2">
    <name type="scientific">Pontibacillus halophilus JSM 076056 = DSM 19796</name>
    <dbReference type="NCBI Taxonomy" id="1385510"/>
    <lineage>
        <taxon>Bacteria</taxon>
        <taxon>Bacillati</taxon>
        <taxon>Bacillota</taxon>
        <taxon>Bacilli</taxon>
        <taxon>Bacillales</taxon>
        <taxon>Bacillaceae</taxon>
        <taxon>Pontibacillus</taxon>
    </lineage>
</organism>
<dbReference type="AlphaFoldDB" id="A0A0A5GHH9"/>
<accession>A0A0A5GHH9</accession>
<dbReference type="EMBL" id="AVPE01000014">
    <property type="protein sequence ID" value="KGX90545.1"/>
    <property type="molecule type" value="Genomic_DNA"/>
</dbReference>
<gene>
    <name evidence="1" type="ORF">N781_07055</name>
</gene>
<dbReference type="STRING" id="1385510.GCA_000425205_02992"/>
<evidence type="ECO:0000313" key="2">
    <source>
        <dbReference type="Proteomes" id="UP000030528"/>
    </source>
</evidence>
<protein>
    <recommendedName>
        <fullName evidence="3">DUF2164 domain-containing protein</fullName>
    </recommendedName>
</protein>
<dbReference type="Proteomes" id="UP000030528">
    <property type="component" value="Unassembled WGS sequence"/>
</dbReference>
<proteinExistence type="predicted"/>